<dbReference type="GO" id="GO:0006098">
    <property type="term" value="P:pentose-phosphate shunt"/>
    <property type="evidence" value="ECO:0007669"/>
    <property type="project" value="UniProtKB-UniPathway"/>
</dbReference>
<dbReference type="SUPFAM" id="SSF100950">
    <property type="entry name" value="NagB/RpiA/CoA transferase-like"/>
    <property type="match status" value="1"/>
</dbReference>
<evidence type="ECO:0000259" key="8">
    <source>
        <dbReference type="Pfam" id="PF01182"/>
    </source>
</evidence>
<dbReference type="EC" id="3.1.1.31" evidence="5 7"/>
<comment type="catalytic activity">
    <reaction evidence="1 7">
        <text>6-phospho-D-glucono-1,5-lactone + H2O = 6-phospho-D-gluconate + H(+)</text>
        <dbReference type="Rhea" id="RHEA:12556"/>
        <dbReference type="ChEBI" id="CHEBI:15377"/>
        <dbReference type="ChEBI" id="CHEBI:15378"/>
        <dbReference type="ChEBI" id="CHEBI:57955"/>
        <dbReference type="ChEBI" id="CHEBI:58759"/>
        <dbReference type="EC" id="3.1.1.31"/>
    </reaction>
</comment>
<dbReference type="NCBIfam" id="TIGR01198">
    <property type="entry name" value="pgl"/>
    <property type="match status" value="1"/>
</dbReference>
<evidence type="ECO:0000313" key="11">
    <source>
        <dbReference type="Proteomes" id="UP000596145"/>
    </source>
</evidence>
<reference evidence="9 11" key="1">
    <citation type="submission" date="2020-12" db="EMBL/GenBank/DDBJ databases">
        <title>FDA dAtabase for Regulatory Grade micrObial Sequences (FDA-ARGOS): Supporting development and validation of Infectious Disease Dx tests.</title>
        <authorList>
            <person name="Sproer C."/>
            <person name="Gronow S."/>
            <person name="Severitt S."/>
            <person name="Schroder I."/>
            <person name="Tallon L."/>
            <person name="Sadzewicz L."/>
            <person name="Zhao X."/>
            <person name="Boylan J."/>
            <person name="Ott S."/>
            <person name="Bowen H."/>
            <person name="Vavikolanu K."/>
            <person name="Mehta A."/>
            <person name="Aluvathingal J."/>
            <person name="Nadendla S."/>
            <person name="Lowell S."/>
            <person name="Myers T."/>
            <person name="Yan Y."/>
            <person name="Sichtig H."/>
        </authorList>
    </citation>
    <scope>NUCLEOTIDE SEQUENCE [LARGE SCALE GENOMIC DNA]</scope>
    <source>
        <strain evidence="9 11">FDAARGOS_1053</strain>
        <strain evidence="10">FDAARGOS_1191</strain>
    </source>
</reference>
<dbReference type="PANTHER" id="PTHR11054:SF0">
    <property type="entry name" value="6-PHOSPHOGLUCONOLACTONASE"/>
    <property type="match status" value="1"/>
</dbReference>
<gene>
    <name evidence="7 9" type="primary">pgl</name>
    <name evidence="9" type="ORF">I6I10_09325</name>
    <name evidence="10" type="ORF">I6J21_06815</name>
</gene>
<evidence type="ECO:0000256" key="4">
    <source>
        <dbReference type="ARBA" id="ARBA00010662"/>
    </source>
</evidence>
<dbReference type="InterPro" id="IPR039104">
    <property type="entry name" value="6PGL"/>
</dbReference>
<dbReference type="Proteomes" id="UP000596145">
    <property type="component" value="Chromosome"/>
</dbReference>
<comment type="similarity">
    <text evidence="4 7">Belongs to the glucosamine/galactosamine-6-phosphate isomerase family. 6-phosphogluconolactonase subfamily.</text>
</comment>
<evidence type="ECO:0000256" key="3">
    <source>
        <dbReference type="ARBA" id="ARBA00004961"/>
    </source>
</evidence>
<proteinExistence type="inferred from homology"/>
<dbReference type="InterPro" id="IPR037171">
    <property type="entry name" value="NagB/RpiA_transferase-like"/>
</dbReference>
<protein>
    <recommendedName>
        <fullName evidence="6 7">6-phosphogluconolactonase</fullName>
        <shortName evidence="7">6PGL</shortName>
        <ecNumber evidence="5 7">3.1.1.31</ecNumber>
    </recommendedName>
</protein>
<evidence type="ECO:0000256" key="1">
    <source>
        <dbReference type="ARBA" id="ARBA00000832"/>
    </source>
</evidence>
<dbReference type="EMBL" id="CP069534">
    <property type="protein sequence ID" value="QRP69550.1"/>
    <property type="molecule type" value="Genomic_DNA"/>
</dbReference>
<evidence type="ECO:0000313" key="9">
    <source>
        <dbReference type="EMBL" id="QQB45696.1"/>
    </source>
</evidence>
<evidence type="ECO:0000256" key="5">
    <source>
        <dbReference type="ARBA" id="ARBA00013198"/>
    </source>
</evidence>
<keyword evidence="7 9" id="KW-0378">Hydrolase</keyword>
<dbReference type="GeneID" id="92760117"/>
<dbReference type="GO" id="GO:0005975">
    <property type="term" value="P:carbohydrate metabolic process"/>
    <property type="evidence" value="ECO:0007669"/>
    <property type="project" value="UniProtKB-UniRule"/>
</dbReference>
<sequence length="244" mass="26405">MSFTHTDQPSLREMCDYAARAVVNTIADVQQDGSPAHLVLTGGTAGIETCRRLLALHQAAEQQRESFPIAAINWQNTHVYFGDERNVAVSHPDSNEGQAREALLDYVPIPAENIHSYSLDGTPDEAYLEEKAQQYAELLPEHFDVHLFGVGPDGHVNSLFPGHPVLAARDSLVTAVTDSPKPPAQRLTLTFSAVERAKKAILLISGAAKAEAFDNVSSDAAVEECPAAEVTRLVSTEVLTSELH</sequence>
<dbReference type="AlphaFoldDB" id="A0A7T4EE40"/>
<dbReference type="InterPro" id="IPR005900">
    <property type="entry name" value="6-phosphogluconolactonase_DevB"/>
</dbReference>
<feature type="domain" description="Glucosamine/galactosamine-6-phosphate isomerase" evidence="8">
    <location>
        <begin position="12"/>
        <end position="231"/>
    </location>
</feature>
<evidence type="ECO:0000256" key="6">
    <source>
        <dbReference type="ARBA" id="ARBA00020337"/>
    </source>
</evidence>
<evidence type="ECO:0000256" key="7">
    <source>
        <dbReference type="RuleBase" id="RU365095"/>
    </source>
</evidence>
<comment type="function">
    <text evidence="2 7">Hydrolysis of 6-phosphogluconolactone to 6-phosphogluconate.</text>
</comment>
<dbReference type="PANTHER" id="PTHR11054">
    <property type="entry name" value="6-PHOSPHOGLUCONOLACTONASE"/>
    <property type="match status" value="1"/>
</dbReference>
<evidence type="ECO:0000256" key="2">
    <source>
        <dbReference type="ARBA" id="ARBA00002681"/>
    </source>
</evidence>
<organism evidence="9 11">
    <name type="scientific">Corynebacterium glucuronolyticum</name>
    <dbReference type="NCBI Taxonomy" id="39791"/>
    <lineage>
        <taxon>Bacteria</taxon>
        <taxon>Bacillati</taxon>
        <taxon>Actinomycetota</taxon>
        <taxon>Actinomycetes</taxon>
        <taxon>Mycobacteriales</taxon>
        <taxon>Corynebacteriaceae</taxon>
        <taxon>Corynebacterium</taxon>
    </lineage>
</organism>
<dbReference type="RefSeq" id="WP_005389973.1">
    <property type="nucleotide sequence ID" value="NZ_CP066007.1"/>
</dbReference>
<dbReference type="Pfam" id="PF01182">
    <property type="entry name" value="Glucosamine_iso"/>
    <property type="match status" value="1"/>
</dbReference>
<comment type="pathway">
    <text evidence="3 7">Carbohydrate degradation; pentose phosphate pathway; D-ribulose 5-phosphate from D-glucose 6-phosphate (oxidative stage): step 2/3.</text>
</comment>
<dbReference type="Proteomes" id="UP000617681">
    <property type="component" value="Chromosome"/>
</dbReference>
<dbReference type="GO" id="GO:0017057">
    <property type="term" value="F:6-phosphogluconolactonase activity"/>
    <property type="evidence" value="ECO:0007669"/>
    <property type="project" value="UniProtKB-UniRule"/>
</dbReference>
<name>A0A7T4EE40_9CORY</name>
<evidence type="ECO:0000313" key="10">
    <source>
        <dbReference type="EMBL" id="QRP69550.1"/>
    </source>
</evidence>
<dbReference type="Gene3D" id="3.40.50.1360">
    <property type="match status" value="1"/>
</dbReference>
<dbReference type="OrthoDB" id="9810967at2"/>
<dbReference type="CDD" id="cd01400">
    <property type="entry name" value="6PGL"/>
    <property type="match status" value="1"/>
</dbReference>
<dbReference type="UniPathway" id="UPA00115">
    <property type="reaction ID" value="UER00409"/>
</dbReference>
<dbReference type="EMBL" id="CP066007">
    <property type="protein sequence ID" value="QQB45696.1"/>
    <property type="molecule type" value="Genomic_DNA"/>
</dbReference>
<accession>A0A7T4EE40</accession>
<dbReference type="InterPro" id="IPR006148">
    <property type="entry name" value="Glc/Gal-6P_isomerase"/>
</dbReference>